<accession>A0A7W9NEE4</accession>
<dbReference type="PANTHER" id="PTHR43420">
    <property type="entry name" value="ACETYLTRANSFERASE"/>
    <property type="match status" value="1"/>
</dbReference>
<dbReference type="Gene3D" id="3.40.630.30">
    <property type="match status" value="1"/>
</dbReference>
<keyword evidence="5" id="KW-1185">Reference proteome</keyword>
<proteinExistence type="predicted"/>
<keyword evidence="1 4" id="KW-0808">Transferase</keyword>
<dbReference type="Proteomes" id="UP000585638">
    <property type="component" value="Unassembled WGS sequence"/>
</dbReference>
<dbReference type="InterPro" id="IPR016181">
    <property type="entry name" value="Acyl_CoA_acyltransferase"/>
</dbReference>
<dbReference type="EMBL" id="JACHIR010000001">
    <property type="protein sequence ID" value="MBB5888863.1"/>
    <property type="molecule type" value="Genomic_DNA"/>
</dbReference>
<gene>
    <name evidence="4" type="ORF">BJ998_000059</name>
</gene>
<feature type="domain" description="N-acetyltransferase" evidence="3">
    <location>
        <begin position="4"/>
        <end position="156"/>
    </location>
</feature>
<dbReference type="RefSeq" id="WP_184857372.1">
    <property type="nucleotide sequence ID" value="NZ_BAAAWY010000102.1"/>
</dbReference>
<reference evidence="4 5" key="1">
    <citation type="submission" date="2020-08" db="EMBL/GenBank/DDBJ databases">
        <title>Sequencing the genomes of 1000 actinobacteria strains.</title>
        <authorList>
            <person name="Klenk H.-P."/>
        </authorList>
    </citation>
    <scope>NUCLEOTIDE SEQUENCE [LARGE SCALE GENOMIC DNA]</scope>
    <source>
        <strain evidence="4 5">DSM 43851</strain>
    </source>
</reference>
<dbReference type="CDD" id="cd04301">
    <property type="entry name" value="NAT_SF"/>
    <property type="match status" value="1"/>
</dbReference>
<dbReference type="InterPro" id="IPR050680">
    <property type="entry name" value="YpeA/RimI_acetyltransf"/>
</dbReference>
<dbReference type="AlphaFoldDB" id="A0A7W9NEE4"/>
<dbReference type="SUPFAM" id="SSF55729">
    <property type="entry name" value="Acyl-CoA N-acyltransferases (Nat)"/>
    <property type="match status" value="1"/>
</dbReference>
<evidence type="ECO:0000256" key="2">
    <source>
        <dbReference type="ARBA" id="ARBA00023315"/>
    </source>
</evidence>
<dbReference type="PROSITE" id="PS51186">
    <property type="entry name" value="GNAT"/>
    <property type="match status" value="1"/>
</dbReference>
<evidence type="ECO:0000313" key="4">
    <source>
        <dbReference type="EMBL" id="MBB5888863.1"/>
    </source>
</evidence>
<dbReference type="PANTHER" id="PTHR43420:SF47">
    <property type="entry name" value="N-ACETYLTRANSFERASE DOMAIN-CONTAINING PROTEIN"/>
    <property type="match status" value="1"/>
</dbReference>
<dbReference type="Pfam" id="PF00583">
    <property type="entry name" value="Acetyltransf_1"/>
    <property type="match status" value="1"/>
</dbReference>
<name>A0A7W9NEE4_9PSEU</name>
<sequence>MVDLEIHPVRLGEAPALEARGQAGYVHDRLARQDDGRGVFLAAWRGDLAVGSVYLWLEPAEEAEIREHLPETPLITHLEVFAGSRNQGIGTRLVEAAEQVLRDRHYTTVALAVELSNVDAERLYKRLGYQDWGFGRVDCIQREWLPDDTLLETREECTVLVKLLG</sequence>
<evidence type="ECO:0000259" key="3">
    <source>
        <dbReference type="PROSITE" id="PS51186"/>
    </source>
</evidence>
<organism evidence="4 5">
    <name type="scientific">Kutzneria kofuensis</name>
    <dbReference type="NCBI Taxonomy" id="103725"/>
    <lineage>
        <taxon>Bacteria</taxon>
        <taxon>Bacillati</taxon>
        <taxon>Actinomycetota</taxon>
        <taxon>Actinomycetes</taxon>
        <taxon>Pseudonocardiales</taxon>
        <taxon>Pseudonocardiaceae</taxon>
        <taxon>Kutzneria</taxon>
    </lineage>
</organism>
<comment type="caution">
    <text evidence="4">The sequence shown here is derived from an EMBL/GenBank/DDBJ whole genome shotgun (WGS) entry which is preliminary data.</text>
</comment>
<dbReference type="GO" id="GO:0016747">
    <property type="term" value="F:acyltransferase activity, transferring groups other than amino-acyl groups"/>
    <property type="evidence" value="ECO:0007669"/>
    <property type="project" value="InterPro"/>
</dbReference>
<keyword evidence="2" id="KW-0012">Acyltransferase</keyword>
<dbReference type="InterPro" id="IPR000182">
    <property type="entry name" value="GNAT_dom"/>
</dbReference>
<evidence type="ECO:0000313" key="5">
    <source>
        <dbReference type="Proteomes" id="UP000585638"/>
    </source>
</evidence>
<evidence type="ECO:0000256" key="1">
    <source>
        <dbReference type="ARBA" id="ARBA00022679"/>
    </source>
</evidence>
<protein>
    <submittedName>
        <fullName evidence="4">GNAT superfamily N-acetyltransferase</fullName>
    </submittedName>
</protein>